<organism evidence="4 5">
    <name type="scientific">Candidatus Sungbacteria bacterium RIFCSPHIGHO2_01_FULL_47_32</name>
    <dbReference type="NCBI Taxonomy" id="1802264"/>
    <lineage>
        <taxon>Bacteria</taxon>
        <taxon>Candidatus Sungiibacteriota</taxon>
    </lineage>
</organism>
<evidence type="ECO:0008006" key="6">
    <source>
        <dbReference type="Google" id="ProtNLM"/>
    </source>
</evidence>
<dbReference type="EMBL" id="MHQC01000042">
    <property type="protein sequence ID" value="OGZ94137.1"/>
    <property type="molecule type" value="Genomic_DNA"/>
</dbReference>
<gene>
    <name evidence="4" type="ORF">A2633_02255</name>
</gene>
<sequence length="436" mass="49685">MSMKDMRFYDCRYFELSNGLRVVITPMRNILGVTASLMVRGGTRAETLETIGVSHAMEHMFFKGGKRYPNSLALARAIESSGGNHNALTGKETVSFYVQHGSFKRNLGLQALEDMIIYGKYTEEELEKEKTAIKSELRDDFDDVDKIFLRKLCKKLLFGEHPLGYFYKENEKTIARLTVGSLMHYREQFYKANNLVISVVGNVSIDATIKDIERRFGKLEQGSVPSWQEFLPEHVPQERALVFPRKKKKDATIVLASPACGYSDADYYAFDILSSILGEGMGSRLFQRFRDKDGLGYSIDSYTDQYFETGFLLTMWKTDPANIERSVVAVLDEYRKFFETGVTDEELRNMKGYLIGKSGIELKCQELSIDYGNDVALLGKPRTINEYAKGIRAVKKEDILRIARTYLDKIKLKLGICAEEQYCGKEKFEELLSSAS</sequence>
<comment type="similarity">
    <text evidence="1">Belongs to the peptidase M16 family.</text>
</comment>
<dbReference type="InterPro" id="IPR011765">
    <property type="entry name" value="Pept_M16_N"/>
</dbReference>
<comment type="caution">
    <text evidence="4">The sequence shown here is derived from an EMBL/GenBank/DDBJ whole genome shotgun (WGS) entry which is preliminary data.</text>
</comment>
<evidence type="ECO:0000259" key="3">
    <source>
        <dbReference type="Pfam" id="PF05193"/>
    </source>
</evidence>
<dbReference type="GO" id="GO:0046872">
    <property type="term" value="F:metal ion binding"/>
    <property type="evidence" value="ECO:0007669"/>
    <property type="project" value="InterPro"/>
</dbReference>
<dbReference type="Pfam" id="PF00675">
    <property type="entry name" value="Peptidase_M16"/>
    <property type="match status" value="1"/>
</dbReference>
<dbReference type="AlphaFoldDB" id="A0A1G2K402"/>
<dbReference type="PANTHER" id="PTHR11851">
    <property type="entry name" value="METALLOPROTEASE"/>
    <property type="match status" value="1"/>
</dbReference>
<name>A0A1G2K402_9BACT</name>
<feature type="domain" description="Peptidase M16 N-terminal" evidence="2">
    <location>
        <begin position="33"/>
        <end position="139"/>
    </location>
</feature>
<proteinExistence type="inferred from homology"/>
<dbReference type="Pfam" id="PF05193">
    <property type="entry name" value="Peptidase_M16_C"/>
    <property type="match status" value="1"/>
</dbReference>
<dbReference type="InterPro" id="IPR007863">
    <property type="entry name" value="Peptidase_M16_C"/>
</dbReference>
<reference evidence="4 5" key="1">
    <citation type="journal article" date="2016" name="Nat. Commun.">
        <title>Thousands of microbial genomes shed light on interconnected biogeochemical processes in an aquifer system.</title>
        <authorList>
            <person name="Anantharaman K."/>
            <person name="Brown C.T."/>
            <person name="Hug L.A."/>
            <person name="Sharon I."/>
            <person name="Castelle C.J."/>
            <person name="Probst A.J."/>
            <person name="Thomas B.C."/>
            <person name="Singh A."/>
            <person name="Wilkins M.J."/>
            <person name="Karaoz U."/>
            <person name="Brodie E.L."/>
            <person name="Williams K.H."/>
            <person name="Hubbard S.S."/>
            <person name="Banfield J.F."/>
        </authorList>
    </citation>
    <scope>NUCLEOTIDE SEQUENCE [LARGE SCALE GENOMIC DNA]</scope>
</reference>
<evidence type="ECO:0000259" key="2">
    <source>
        <dbReference type="Pfam" id="PF00675"/>
    </source>
</evidence>
<dbReference type="InterPro" id="IPR050361">
    <property type="entry name" value="MPP/UQCRC_Complex"/>
</dbReference>
<evidence type="ECO:0000313" key="5">
    <source>
        <dbReference type="Proteomes" id="UP000177152"/>
    </source>
</evidence>
<protein>
    <recommendedName>
        <fullName evidence="6">Peptidase M16</fullName>
    </recommendedName>
</protein>
<evidence type="ECO:0000256" key="1">
    <source>
        <dbReference type="ARBA" id="ARBA00007261"/>
    </source>
</evidence>
<dbReference type="PANTHER" id="PTHR11851:SF49">
    <property type="entry name" value="MITOCHONDRIAL-PROCESSING PEPTIDASE SUBUNIT ALPHA"/>
    <property type="match status" value="1"/>
</dbReference>
<dbReference type="InterPro" id="IPR011249">
    <property type="entry name" value="Metalloenz_LuxS/M16"/>
</dbReference>
<dbReference type="Proteomes" id="UP000177152">
    <property type="component" value="Unassembled WGS sequence"/>
</dbReference>
<feature type="domain" description="Peptidase M16 C-terminal" evidence="3">
    <location>
        <begin position="177"/>
        <end position="351"/>
    </location>
</feature>
<accession>A0A1G2K402</accession>
<evidence type="ECO:0000313" key="4">
    <source>
        <dbReference type="EMBL" id="OGZ94137.1"/>
    </source>
</evidence>
<dbReference type="SUPFAM" id="SSF63411">
    <property type="entry name" value="LuxS/MPP-like metallohydrolase"/>
    <property type="match status" value="2"/>
</dbReference>
<dbReference type="Gene3D" id="3.30.830.10">
    <property type="entry name" value="Metalloenzyme, LuxS/M16 peptidase-like"/>
    <property type="match status" value="2"/>
</dbReference>